<accession>A0AAE0KII4</accession>
<dbReference type="AlphaFoldDB" id="A0AAE0KII4"/>
<dbReference type="Gene3D" id="2.60.40.1210">
    <property type="entry name" value="Cellobiose dehydrogenase, cytochrome domain"/>
    <property type="match status" value="1"/>
</dbReference>
<sequence>MISTCLGQSADMTEGVYTDLKTGINFSTWTNQDGFTTGLVLPPDAAGQNAADYIGLLRCESDTANATGWCGLAHHGDMLADLLLIAWQYQGSVVTSFRWATDYFMPPAYVGQDVSLTQISSWANATGYEVIYQCRNCLSPKTQPAAVAKSANASKTSLPLGYAQGFDSPLNPGCPGNVTFTFHDKGYGQWEASLESTEAALYDQWALLATKVQNDTC</sequence>
<dbReference type="Proteomes" id="UP001287356">
    <property type="component" value="Unassembled WGS sequence"/>
</dbReference>
<dbReference type="PANTHER" id="PTHR47190">
    <property type="entry name" value="DEHYDROGENASE, PUTATIVE-RELATED"/>
    <property type="match status" value="1"/>
</dbReference>
<reference evidence="2" key="1">
    <citation type="journal article" date="2023" name="Mol. Phylogenet. Evol.">
        <title>Genome-scale phylogeny and comparative genomics of the fungal order Sordariales.</title>
        <authorList>
            <person name="Hensen N."/>
            <person name="Bonometti L."/>
            <person name="Westerberg I."/>
            <person name="Brannstrom I.O."/>
            <person name="Guillou S."/>
            <person name="Cros-Aarteil S."/>
            <person name="Calhoun S."/>
            <person name="Haridas S."/>
            <person name="Kuo A."/>
            <person name="Mondo S."/>
            <person name="Pangilinan J."/>
            <person name="Riley R."/>
            <person name="LaButti K."/>
            <person name="Andreopoulos B."/>
            <person name="Lipzen A."/>
            <person name="Chen C."/>
            <person name="Yan M."/>
            <person name="Daum C."/>
            <person name="Ng V."/>
            <person name="Clum A."/>
            <person name="Steindorff A."/>
            <person name="Ohm R.A."/>
            <person name="Martin F."/>
            <person name="Silar P."/>
            <person name="Natvig D.O."/>
            <person name="Lalanne C."/>
            <person name="Gautier V."/>
            <person name="Ament-Velasquez S.L."/>
            <person name="Kruys A."/>
            <person name="Hutchinson M.I."/>
            <person name="Powell A.J."/>
            <person name="Barry K."/>
            <person name="Miller A.N."/>
            <person name="Grigoriev I.V."/>
            <person name="Debuchy R."/>
            <person name="Gladieux P."/>
            <person name="Hiltunen Thoren M."/>
            <person name="Johannesson H."/>
        </authorList>
    </citation>
    <scope>NUCLEOTIDE SEQUENCE</scope>
    <source>
        <strain evidence="2">CBS 958.72</strain>
    </source>
</reference>
<organism evidence="2 3">
    <name type="scientific">Lasiosphaeria ovina</name>
    <dbReference type="NCBI Taxonomy" id="92902"/>
    <lineage>
        <taxon>Eukaryota</taxon>
        <taxon>Fungi</taxon>
        <taxon>Dikarya</taxon>
        <taxon>Ascomycota</taxon>
        <taxon>Pezizomycotina</taxon>
        <taxon>Sordariomycetes</taxon>
        <taxon>Sordariomycetidae</taxon>
        <taxon>Sordariales</taxon>
        <taxon>Lasiosphaeriaceae</taxon>
        <taxon>Lasiosphaeria</taxon>
    </lineage>
</organism>
<proteinExistence type="predicted"/>
<feature type="domain" description="Cellobiose dehydrogenase-like cytochrome" evidence="1">
    <location>
        <begin position="17"/>
        <end position="203"/>
    </location>
</feature>
<dbReference type="EMBL" id="JAULSN010000003">
    <property type="protein sequence ID" value="KAK3376792.1"/>
    <property type="molecule type" value="Genomic_DNA"/>
</dbReference>
<evidence type="ECO:0000259" key="1">
    <source>
        <dbReference type="Pfam" id="PF16010"/>
    </source>
</evidence>
<name>A0AAE0KII4_9PEZI</name>
<dbReference type="CDD" id="cd09630">
    <property type="entry name" value="CDH_like_cytochrome"/>
    <property type="match status" value="1"/>
</dbReference>
<keyword evidence="3" id="KW-1185">Reference proteome</keyword>
<dbReference type="PANTHER" id="PTHR47190:SF1">
    <property type="entry name" value="GLUCOSE-METHANOL-CHOLINE OXIDOREDUCTASE N-TERMINAL DOMAIN-CONTAINING PROTEIN"/>
    <property type="match status" value="1"/>
</dbReference>
<dbReference type="Pfam" id="PF16010">
    <property type="entry name" value="CDH-cyt"/>
    <property type="match status" value="1"/>
</dbReference>
<comment type="caution">
    <text evidence="2">The sequence shown here is derived from an EMBL/GenBank/DDBJ whole genome shotgun (WGS) entry which is preliminary data.</text>
</comment>
<reference evidence="2" key="2">
    <citation type="submission" date="2023-06" db="EMBL/GenBank/DDBJ databases">
        <authorList>
            <consortium name="Lawrence Berkeley National Laboratory"/>
            <person name="Haridas S."/>
            <person name="Hensen N."/>
            <person name="Bonometti L."/>
            <person name="Westerberg I."/>
            <person name="Brannstrom I.O."/>
            <person name="Guillou S."/>
            <person name="Cros-Aarteil S."/>
            <person name="Calhoun S."/>
            <person name="Kuo A."/>
            <person name="Mondo S."/>
            <person name="Pangilinan J."/>
            <person name="Riley R."/>
            <person name="Labutti K."/>
            <person name="Andreopoulos B."/>
            <person name="Lipzen A."/>
            <person name="Chen C."/>
            <person name="Yanf M."/>
            <person name="Daum C."/>
            <person name="Ng V."/>
            <person name="Clum A."/>
            <person name="Steindorff A."/>
            <person name="Ohm R."/>
            <person name="Martin F."/>
            <person name="Silar P."/>
            <person name="Natvig D."/>
            <person name="Lalanne C."/>
            <person name="Gautier V."/>
            <person name="Ament-Velasquez S.L."/>
            <person name="Kruys A."/>
            <person name="Hutchinson M.I."/>
            <person name="Powell A.J."/>
            <person name="Barry K."/>
            <person name="Miller A.N."/>
            <person name="Grigoriev I.V."/>
            <person name="Debuchy R."/>
            <person name="Gladieux P."/>
            <person name="Thoren M.H."/>
            <person name="Johannesson H."/>
        </authorList>
    </citation>
    <scope>NUCLEOTIDE SEQUENCE</scope>
    <source>
        <strain evidence="2">CBS 958.72</strain>
    </source>
</reference>
<dbReference type="InterPro" id="IPR015920">
    <property type="entry name" value="Cellobiose_DH-like_cyt"/>
</dbReference>
<evidence type="ECO:0000313" key="3">
    <source>
        <dbReference type="Proteomes" id="UP001287356"/>
    </source>
</evidence>
<dbReference type="InterPro" id="IPR053208">
    <property type="entry name" value="GMC_Oxidoreductase_CD"/>
</dbReference>
<dbReference type="SUPFAM" id="SSF49344">
    <property type="entry name" value="CBD9-like"/>
    <property type="match status" value="1"/>
</dbReference>
<evidence type="ECO:0000313" key="2">
    <source>
        <dbReference type="EMBL" id="KAK3376792.1"/>
    </source>
</evidence>
<gene>
    <name evidence="2" type="ORF">B0T24DRAFT_648596</name>
</gene>
<protein>
    <recommendedName>
        <fullName evidence="1">Cellobiose dehydrogenase-like cytochrome domain-containing protein</fullName>
    </recommendedName>
</protein>